<dbReference type="Proteomes" id="UP000435837">
    <property type="component" value="Unassembled WGS sequence"/>
</dbReference>
<dbReference type="EMBL" id="CP108473">
    <property type="protein sequence ID" value="WUS24933.1"/>
    <property type="molecule type" value="Genomic_DNA"/>
</dbReference>
<dbReference type="EMBL" id="BLIN01000005">
    <property type="protein sequence ID" value="GFE10404.1"/>
    <property type="molecule type" value="Genomic_DNA"/>
</dbReference>
<dbReference type="OrthoDB" id="4178383at2"/>
<dbReference type="RefSeq" id="WP_159481275.1">
    <property type="nucleotide sequence ID" value="NZ_BAAATH010000048.1"/>
</dbReference>
<sequence>MTYTEHQHIKEWLAQHEHEILSTEYSKTLESFLDSLPWDPSRVQWSNIPHISLQVPEVPGDDFLHECRNTPMGVHEFTMIMYNGSESAILCRSEEALMDIDLLYFRAPGPRYFCGVDKIDGKITLHAQDFGEYDISGLTFRIEE</sequence>
<evidence type="ECO:0000313" key="1">
    <source>
        <dbReference type="EMBL" id="GFE10404.1"/>
    </source>
</evidence>
<gene>
    <name evidence="2" type="ORF">OG727_23095</name>
    <name evidence="1" type="ORF">Scani_66720</name>
</gene>
<reference evidence="2" key="2">
    <citation type="submission" date="2022-10" db="EMBL/GenBank/DDBJ databases">
        <title>The complete genomes of actinobacterial strains from the NBC collection.</title>
        <authorList>
            <person name="Joergensen T.S."/>
            <person name="Alvarez Arevalo M."/>
            <person name="Sterndorff E.B."/>
            <person name="Faurdal D."/>
            <person name="Vuksanovic O."/>
            <person name="Mourched A.-S."/>
            <person name="Charusanti P."/>
            <person name="Shaw S."/>
            <person name="Blin K."/>
            <person name="Weber T."/>
        </authorList>
    </citation>
    <scope>NUCLEOTIDE SEQUENCE</scope>
    <source>
        <strain evidence="2">NBC_01256</strain>
    </source>
</reference>
<keyword evidence="4" id="KW-1185">Reference proteome</keyword>
<dbReference type="Proteomes" id="UP001432292">
    <property type="component" value="Chromosome"/>
</dbReference>
<proteinExistence type="predicted"/>
<evidence type="ECO:0000313" key="2">
    <source>
        <dbReference type="EMBL" id="WUS24933.1"/>
    </source>
</evidence>
<accession>A0A640SHQ5</accession>
<evidence type="ECO:0000313" key="4">
    <source>
        <dbReference type="Proteomes" id="UP001432292"/>
    </source>
</evidence>
<protein>
    <submittedName>
        <fullName evidence="1">Uncharacterized protein</fullName>
    </submittedName>
</protein>
<reference evidence="1 3" key="1">
    <citation type="submission" date="2019-12" db="EMBL/GenBank/DDBJ databases">
        <title>Whole genome shotgun sequence of Streptomyces caniferus NBRC 15389.</title>
        <authorList>
            <person name="Ichikawa N."/>
            <person name="Kimura A."/>
            <person name="Kitahashi Y."/>
            <person name="Komaki H."/>
            <person name="Tamura T."/>
        </authorList>
    </citation>
    <scope>NUCLEOTIDE SEQUENCE [LARGE SCALE GENOMIC DNA]</scope>
    <source>
        <strain evidence="1 3">NBRC 15389</strain>
    </source>
</reference>
<organism evidence="1 3">
    <name type="scientific">Streptomyces caniferus</name>
    <dbReference type="NCBI Taxonomy" id="285557"/>
    <lineage>
        <taxon>Bacteria</taxon>
        <taxon>Bacillati</taxon>
        <taxon>Actinomycetota</taxon>
        <taxon>Actinomycetes</taxon>
        <taxon>Kitasatosporales</taxon>
        <taxon>Streptomycetaceae</taxon>
        <taxon>Streptomyces</taxon>
    </lineage>
</organism>
<dbReference type="AlphaFoldDB" id="A0A640SHQ5"/>
<name>A0A640SHQ5_9ACTN</name>
<evidence type="ECO:0000313" key="3">
    <source>
        <dbReference type="Proteomes" id="UP000435837"/>
    </source>
</evidence>